<feature type="transmembrane region" description="Helical" evidence="8">
    <location>
        <begin position="189"/>
        <end position="211"/>
    </location>
</feature>
<reference evidence="9 10" key="1">
    <citation type="journal article" date="2014" name="Nature">
        <title>An environmental bacterial taxon with a large and distinct metabolic repertoire.</title>
        <authorList>
            <person name="Wilson M.C."/>
            <person name="Mori T."/>
            <person name="Ruckert C."/>
            <person name="Uria A.R."/>
            <person name="Helf M.J."/>
            <person name="Takada K."/>
            <person name="Gernert C."/>
            <person name="Steffens U.A."/>
            <person name="Heycke N."/>
            <person name="Schmitt S."/>
            <person name="Rinke C."/>
            <person name="Helfrich E.J."/>
            <person name="Brachmann A.O."/>
            <person name="Gurgui C."/>
            <person name="Wakimoto T."/>
            <person name="Kracht M."/>
            <person name="Crusemann M."/>
            <person name="Hentschel U."/>
            <person name="Abe I."/>
            <person name="Matsunaga S."/>
            <person name="Kalinowski J."/>
            <person name="Takeyama H."/>
            <person name="Piel J."/>
        </authorList>
    </citation>
    <scope>NUCLEOTIDE SEQUENCE [LARGE SCALE GENOMIC DNA]</scope>
    <source>
        <strain evidence="10">TSY1</strain>
    </source>
</reference>
<keyword evidence="6 8" id="KW-1133">Transmembrane helix</keyword>
<dbReference type="InterPro" id="IPR002781">
    <property type="entry name" value="TM_pro_TauE-like"/>
</dbReference>
<keyword evidence="3" id="KW-0813">Transport</keyword>
<dbReference type="HOGENOM" id="CLU_054750_4_0_7"/>
<evidence type="ECO:0000313" key="10">
    <source>
        <dbReference type="Proteomes" id="UP000019141"/>
    </source>
</evidence>
<evidence type="ECO:0000256" key="3">
    <source>
        <dbReference type="ARBA" id="ARBA00022448"/>
    </source>
</evidence>
<comment type="caution">
    <text evidence="9">The sequence shown here is derived from an EMBL/GenBank/DDBJ whole genome shotgun (WGS) entry which is preliminary data.</text>
</comment>
<dbReference type="Proteomes" id="UP000019141">
    <property type="component" value="Unassembled WGS sequence"/>
</dbReference>
<dbReference type="PANTHER" id="PTHR30269:SF37">
    <property type="entry name" value="MEMBRANE TRANSPORTER PROTEIN"/>
    <property type="match status" value="1"/>
</dbReference>
<proteinExistence type="inferred from homology"/>
<evidence type="ECO:0000256" key="2">
    <source>
        <dbReference type="ARBA" id="ARBA00009142"/>
    </source>
</evidence>
<keyword evidence="5 8" id="KW-0812">Transmembrane</keyword>
<feature type="transmembrane region" description="Helical" evidence="8">
    <location>
        <begin position="12"/>
        <end position="34"/>
    </location>
</feature>
<feature type="transmembrane region" description="Helical" evidence="8">
    <location>
        <begin position="223"/>
        <end position="241"/>
    </location>
</feature>
<feature type="transmembrane region" description="Helical" evidence="8">
    <location>
        <begin position="163"/>
        <end position="183"/>
    </location>
</feature>
<keyword evidence="10" id="KW-1185">Reference proteome</keyword>
<evidence type="ECO:0000256" key="1">
    <source>
        <dbReference type="ARBA" id="ARBA00004651"/>
    </source>
</evidence>
<keyword evidence="4 8" id="KW-1003">Cell membrane</keyword>
<keyword evidence="7 8" id="KW-0472">Membrane</keyword>
<gene>
    <name evidence="9" type="ORF">ETSY1_15425</name>
</gene>
<protein>
    <recommendedName>
        <fullName evidence="8">Probable membrane transporter protein</fullName>
    </recommendedName>
</protein>
<feature type="transmembrane region" description="Helical" evidence="8">
    <location>
        <begin position="130"/>
        <end position="156"/>
    </location>
</feature>
<evidence type="ECO:0000256" key="6">
    <source>
        <dbReference type="ARBA" id="ARBA00022989"/>
    </source>
</evidence>
<dbReference type="GO" id="GO:0005886">
    <property type="term" value="C:plasma membrane"/>
    <property type="evidence" value="ECO:0007669"/>
    <property type="project" value="UniProtKB-SubCell"/>
</dbReference>
<name>W4LNP2_ENTF1</name>
<dbReference type="AlphaFoldDB" id="W4LNP2"/>
<evidence type="ECO:0000256" key="7">
    <source>
        <dbReference type="ARBA" id="ARBA00023136"/>
    </source>
</evidence>
<evidence type="ECO:0000313" key="9">
    <source>
        <dbReference type="EMBL" id="ETW99315.1"/>
    </source>
</evidence>
<sequence>MILTWFDTCVLIGTALFAAFIGSVTGGGVTIILLPVLVVHFGIQVAMLIVTLALLAAGASRVTVYRSELDWQVVFWFTLGSLPLTCAGTYLFTIAAPDLLTRILGGFLISAVVCQRLFTQPLSGFAVAWFLPIGAAFGFLTGISAAVAAILAPFFLGYGLRKGAYVGTMGFNILIIQIVKLAVFGNQDFLPPSVLLYGALLVPFMIAGTVLGKKFLERVSERLFVMIIEVIMILAGLNFIIRGAA</sequence>
<evidence type="ECO:0000256" key="5">
    <source>
        <dbReference type="ARBA" id="ARBA00022692"/>
    </source>
</evidence>
<dbReference type="EMBL" id="AZHW01000461">
    <property type="protein sequence ID" value="ETW99315.1"/>
    <property type="molecule type" value="Genomic_DNA"/>
</dbReference>
<dbReference type="InterPro" id="IPR052017">
    <property type="entry name" value="TSUP"/>
</dbReference>
<comment type="similarity">
    <text evidence="2 8">Belongs to the 4-toluene sulfonate uptake permease (TSUP) (TC 2.A.102) family.</text>
</comment>
<organism evidence="9 10">
    <name type="scientific">Entotheonella factor</name>
    <dbReference type="NCBI Taxonomy" id="1429438"/>
    <lineage>
        <taxon>Bacteria</taxon>
        <taxon>Pseudomonadati</taxon>
        <taxon>Nitrospinota/Tectimicrobiota group</taxon>
        <taxon>Candidatus Tectimicrobiota</taxon>
        <taxon>Candidatus Entotheonellia</taxon>
        <taxon>Candidatus Entotheonellales</taxon>
        <taxon>Candidatus Entotheonellaceae</taxon>
        <taxon>Candidatus Entotheonella</taxon>
    </lineage>
</organism>
<feature type="transmembrane region" description="Helical" evidence="8">
    <location>
        <begin position="41"/>
        <end position="59"/>
    </location>
</feature>
<dbReference type="Pfam" id="PF01925">
    <property type="entry name" value="TauE"/>
    <property type="match status" value="1"/>
</dbReference>
<accession>W4LNP2</accession>
<evidence type="ECO:0000256" key="4">
    <source>
        <dbReference type="ARBA" id="ARBA00022475"/>
    </source>
</evidence>
<evidence type="ECO:0000256" key="8">
    <source>
        <dbReference type="RuleBase" id="RU363041"/>
    </source>
</evidence>
<feature type="transmembrane region" description="Helical" evidence="8">
    <location>
        <begin position="71"/>
        <end position="92"/>
    </location>
</feature>
<comment type="subcellular location">
    <subcellularLocation>
        <location evidence="1 8">Cell membrane</location>
        <topology evidence="1 8">Multi-pass membrane protein</topology>
    </subcellularLocation>
</comment>
<dbReference type="PANTHER" id="PTHR30269">
    <property type="entry name" value="TRANSMEMBRANE PROTEIN YFCA"/>
    <property type="match status" value="1"/>
</dbReference>